<keyword evidence="1" id="KW-1133">Transmembrane helix</keyword>
<comment type="caution">
    <text evidence="2">The sequence shown here is derived from an EMBL/GenBank/DDBJ whole genome shotgun (WGS) entry which is preliminary data.</text>
</comment>
<keyword evidence="1" id="KW-0812">Transmembrane</keyword>
<feature type="transmembrane region" description="Helical" evidence="1">
    <location>
        <begin position="91"/>
        <end position="111"/>
    </location>
</feature>
<sequence>MVLINLEIKTLAEEGDSSIREDHPFYLIGKVCEVIFEVIEALSVQGMFSIHKGLIKGGVHLVKWKLIFYPIIAGLLGVMFTYMLDGFTVDWPSFIGIFIGVSISQFIFMFWRKNDNSYSDRK</sequence>
<organism evidence="2 3">
    <name type="scientific">Halobacillus trueperi</name>
    <dbReference type="NCBI Taxonomy" id="156205"/>
    <lineage>
        <taxon>Bacteria</taxon>
        <taxon>Bacillati</taxon>
        <taxon>Bacillota</taxon>
        <taxon>Bacilli</taxon>
        <taxon>Bacillales</taxon>
        <taxon>Bacillaceae</taxon>
        <taxon>Halobacillus</taxon>
    </lineage>
</organism>
<evidence type="ECO:0000256" key="1">
    <source>
        <dbReference type="SAM" id="Phobius"/>
    </source>
</evidence>
<accession>A0A3E0JDQ3</accession>
<dbReference type="Proteomes" id="UP000256305">
    <property type="component" value="Unassembled WGS sequence"/>
</dbReference>
<gene>
    <name evidence="2" type="ORF">DYE48_01240</name>
</gene>
<keyword evidence="3" id="KW-1185">Reference proteome</keyword>
<name>A0A3E0JDQ3_9BACI</name>
<reference evidence="2 3" key="1">
    <citation type="submission" date="2018-08" db="EMBL/GenBank/DDBJ databases">
        <title>Genome sequence of Halobacillus trueperi KCTC 3686.</title>
        <authorList>
            <person name="Cho K.H."/>
            <person name="Kwak M.-J."/>
            <person name="Kim B.-Y."/>
            <person name="Chun J."/>
        </authorList>
    </citation>
    <scope>NUCLEOTIDE SEQUENCE [LARGE SCALE GENOMIC DNA]</scope>
    <source>
        <strain evidence="2 3">KCTC 3686</strain>
    </source>
</reference>
<dbReference type="AlphaFoldDB" id="A0A3E0JDQ3"/>
<dbReference type="EMBL" id="QUAE01000001">
    <property type="protein sequence ID" value="REJ11052.1"/>
    <property type="molecule type" value="Genomic_DNA"/>
</dbReference>
<proteinExistence type="predicted"/>
<protein>
    <submittedName>
        <fullName evidence="2">Uncharacterized protein</fullName>
    </submittedName>
</protein>
<evidence type="ECO:0000313" key="2">
    <source>
        <dbReference type="EMBL" id="REJ11052.1"/>
    </source>
</evidence>
<evidence type="ECO:0000313" key="3">
    <source>
        <dbReference type="Proteomes" id="UP000256305"/>
    </source>
</evidence>
<feature type="transmembrane region" description="Helical" evidence="1">
    <location>
        <begin position="66"/>
        <end position="85"/>
    </location>
</feature>
<keyword evidence="1" id="KW-0472">Membrane</keyword>